<reference evidence="2" key="1">
    <citation type="submission" date="2021-07" db="EMBL/GenBank/DDBJ databases">
        <title>Complete genome sequencing of a Clostridium isolate.</title>
        <authorList>
            <person name="Ueki A."/>
            <person name="Tonouchi A."/>
        </authorList>
    </citation>
    <scope>NUCLEOTIDE SEQUENCE [LARGE SCALE GENOMIC DNA]</scope>
    <source>
        <strain evidence="2">C5S11</strain>
    </source>
</reference>
<dbReference type="EMBL" id="AP024849">
    <property type="protein sequence ID" value="BCZ46761.1"/>
    <property type="molecule type" value="Genomic_DNA"/>
</dbReference>
<keyword evidence="2" id="KW-1185">Reference proteome</keyword>
<name>A0ABM7T694_9CLOT</name>
<dbReference type="RefSeq" id="WP_224033167.1">
    <property type="nucleotide sequence ID" value="NZ_AP024849.1"/>
</dbReference>
<evidence type="ECO:0000313" key="2">
    <source>
        <dbReference type="Proteomes" id="UP000824633"/>
    </source>
</evidence>
<dbReference type="Proteomes" id="UP000824633">
    <property type="component" value="Chromosome"/>
</dbReference>
<organism evidence="1 2">
    <name type="scientific">Clostridium gelidum</name>
    <dbReference type="NCBI Taxonomy" id="704125"/>
    <lineage>
        <taxon>Bacteria</taxon>
        <taxon>Bacillati</taxon>
        <taxon>Bacillota</taxon>
        <taxon>Clostridia</taxon>
        <taxon>Eubacteriales</taxon>
        <taxon>Clostridiaceae</taxon>
        <taxon>Clostridium</taxon>
    </lineage>
</organism>
<accession>A0ABM7T694</accession>
<dbReference type="PANTHER" id="PTHR33293">
    <property type="entry name" value="INSERTION ELEMENT IS1 1 PROTEIN INSB-RELATED"/>
    <property type="match status" value="1"/>
</dbReference>
<dbReference type="InterPro" id="IPR051354">
    <property type="entry name" value="Transposase_27_IS1"/>
</dbReference>
<protein>
    <submittedName>
        <fullName evidence="1">Transposase</fullName>
    </submittedName>
</protein>
<dbReference type="PANTHER" id="PTHR33293:SF1">
    <property type="entry name" value="INSERTION ELEMENT IS1 1 PROTEIN INSB-RELATED"/>
    <property type="match status" value="1"/>
</dbReference>
<sequence>MIQKKVKSKKLKQHINNFLKKDIYKNKKIECCQICGGKNYIKHGSYKGIQRYKCKDCGKTFSNMTNSLWSYSKKDLDIWVKFIELMIKRKSLRFCAKKLKISVTTAFYWRHKILNGLKIDSVPKKLEGDIHINKTIIVENFKGCRNIMTTKRSNIWVIAAKGNEDSMLVMPAFKHCWMRGIFYEKVYSRIEKGSYIIPYNDRYITAVAKEHNKKLIKERKEDDRVKFIIMNIIKWFSPFKGIATKYLEEYLSFFILFNLDRKIDYVDIICYLSFGNRFIRTKEIGL</sequence>
<evidence type="ECO:0000313" key="1">
    <source>
        <dbReference type="EMBL" id="BCZ46761.1"/>
    </source>
</evidence>
<proteinExistence type="predicted"/>
<gene>
    <name evidence="1" type="ORF">psyc5s11_28280</name>
</gene>